<dbReference type="GO" id="GO:0001228">
    <property type="term" value="F:DNA-binding transcription activator activity, RNA polymerase II-specific"/>
    <property type="evidence" value="ECO:0007669"/>
    <property type="project" value="TreeGrafter"/>
</dbReference>
<dbReference type="GO" id="GO:0007548">
    <property type="term" value="P:sex differentiation"/>
    <property type="evidence" value="ECO:0007669"/>
    <property type="project" value="UniProtKB-KW"/>
</dbReference>
<reference evidence="14 15" key="1">
    <citation type="journal article" date="2018" name="Gigascience">
        <title>Genomes of trombidid mites reveal novel predicted allergens and laterally-transferred genes associated with secondary metabolism.</title>
        <authorList>
            <person name="Dong X."/>
            <person name="Chaisiri K."/>
            <person name="Xia D."/>
            <person name="Armstrong S.D."/>
            <person name="Fang Y."/>
            <person name="Donnelly M.J."/>
            <person name="Kadowaki T."/>
            <person name="McGarry J.W."/>
            <person name="Darby A.C."/>
            <person name="Makepeace B.L."/>
        </authorList>
    </citation>
    <scope>NUCLEOTIDE SEQUENCE [LARGE SCALE GENOMIC DNA]</scope>
    <source>
        <strain evidence="14">UoL-UT</strain>
    </source>
</reference>
<dbReference type="STRING" id="299467.A0A443SI70"/>
<evidence type="ECO:0000256" key="2">
    <source>
        <dbReference type="ARBA" id="ARBA00005998"/>
    </source>
</evidence>
<evidence type="ECO:0000256" key="3">
    <source>
        <dbReference type="ARBA" id="ARBA00019052"/>
    </source>
</evidence>
<evidence type="ECO:0000256" key="5">
    <source>
        <dbReference type="ARBA" id="ARBA00022860"/>
    </source>
</evidence>
<keyword evidence="4" id="KW-0221">Differentiation</keyword>
<keyword evidence="8" id="KW-0010">Activator</keyword>
<comment type="caution">
    <text evidence="14">The sequence shown here is derived from an EMBL/GenBank/DDBJ whole genome shotgun (WGS) entry which is preliminary data.</text>
</comment>
<evidence type="ECO:0000259" key="13">
    <source>
        <dbReference type="PROSITE" id="PS50118"/>
    </source>
</evidence>
<evidence type="ECO:0000256" key="11">
    <source>
        <dbReference type="ARBA" id="ARBA00045821"/>
    </source>
</evidence>
<evidence type="ECO:0000256" key="6">
    <source>
        <dbReference type="ARBA" id="ARBA00022928"/>
    </source>
</evidence>
<keyword evidence="7 12" id="KW-0238">DNA-binding</keyword>
<dbReference type="Gene3D" id="1.10.30.10">
    <property type="entry name" value="High mobility group box domain"/>
    <property type="match status" value="1"/>
</dbReference>
<dbReference type="PANTHER" id="PTHR10270:SF161">
    <property type="entry name" value="SEX-DETERMINING REGION Y PROTEIN"/>
    <property type="match status" value="1"/>
</dbReference>
<evidence type="ECO:0000256" key="8">
    <source>
        <dbReference type="ARBA" id="ARBA00023159"/>
    </source>
</evidence>
<sequence length="253" mass="28951">MTNKQISKILGQNWRGLEPEEKTRFHKLADEAYKRHMQMYPNYYYSPLEARQRKAERKRRYMMKCGRKVNPSSDQQEVDFGEQLIAVQAIQSPEGEAVNNVQLIPVICHHPIQSGNQTLLSFSLAPMDQFYAPFPVPMNLSEEEAAVRHCYGDVGLPPEPPTIYHVSHKDPNLGEIPFSEQLKAIREIEHQSPDVNNNDLSDMYNPFLENNAAEANRQHKGKATQPKVIVKKEPNDDSEPFIFSSAMDVLTSE</sequence>
<dbReference type="EMBL" id="NCKV01002164">
    <property type="protein sequence ID" value="RWS27233.1"/>
    <property type="molecule type" value="Genomic_DNA"/>
</dbReference>
<proteinExistence type="inferred from homology"/>
<organism evidence="14 15">
    <name type="scientific">Leptotrombidium deliense</name>
    <dbReference type="NCBI Taxonomy" id="299467"/>
    <lineage>
        <taxon>Eukaryota</taxon>
        <taxon>Metazoa</taxon>
        <taxon>Ecdysozoa</taxon>
        <taxon>Arthropoda</taxon>
        <taxon>Chelicerata</taxon>
        <taxon>Arachnida</taxon>
        <taxon>Acari</taxon>
        <taxon>Acariformes</taxon>
        <taxon>Trombidiformes</taxon>
        <taxon>Prostigmata</taxon>
        <taxon>Anystina</taxon>
        <taxon>Parasitengona</taxon>
        <taxon>Trombiculoidea</taxon>
        <taxon>Trombiculidae</taxon>
        <taxon>Leptotrombidium</taxon>
    </lineage>
</organism>
<evidence type="ECO:0000256" key="12">
    <source>
        <dbReference type="PROSITE-ProRule" id="PRU00267"/>
    </source>
</evidence>
<comment type="function">
    <text evidence="11">Transcriptional regulator that controls a genetic switch in male development. It is necessary and sufficient for initiating male sex determination by directing the development of supporting cell precursors (pre-Sertoli cells) as Sertoli rather than granulosa cells. Involved in different aspects of gene regulation including promoter activation or repression. Binds to the DNA consensus sequence 5'-[AT]AACAA[AT]-3'. SRY HMG box recognizes DNA by partial intercalation in the minor groove and promotes DNA bending. Also involved in pre-mRNA splicing. In male adult brain involved in the maintenance of motor functions of dopaminergic neurons.</text>
</comment>
<evidence type="ECO:0000313" key="14">
    <source>
        <dbReference type="EMBL" id="RWS27233.1"/>
    </source>
</evidence>
<dbReference type="GO" id="GO:0016607">
    <property type="term" value="C:nuclear speck"/>
    <property type="evidence" value="ECO:0007669"/>
    <property type="project" value="UniProtKB-SubCell"/>
</dbReference>
<evidence type="ECO:0000313" key="15">
    <source>
        <dbReference type="Proteomes" id="UP000288716"/>
    </source>
</evidence>
<evidence type="ECO:0000256" key="7">
    <source>
        <dbReference type="ARBA" id="ARBA00023125"/>
    </source>
</evidence>
<dbReference type="InterPro" id="IPR050140">
    <property type="entry name" value="SRY-related_HMG-box_TF-like"/>
</dbReference>
<dbReference type="PROSITE" id="PS50118">
    <property type="entry name" value="HMG_BOX_2"/>
    <property type="match status" value="1"/>
</dbReference>
<dbReference type="PANTHER" id="PTHR10270">
    <property type="entry name" value="SOX TRANSCRIPTION FACTOR"/>
    <property type="match status" value="1"/>
</dbReference>
<evidence type="ECO:0000256" key="1">
    <source>
        <dbReference type="ARBA" id="ARBA00004324"/>
    </source>
</evidence>
<dbReference type="GO" id="GO:0030154">
    <property type="term" value="P:cell differentiation"/>
    <property type="evidence" value="ECO:0007669"/>
    <property type="project" value="UniProtKB-KW"/>
</dbReference>
<accession>A0A443SI70</accession>
<evidence type="ECO:0000256" key="9">
    <source>
        <dbReference type="ARBA" id="ARBA00023163"/>
    </source>
</evidence>
<comment type="similarity">
    <text evidence="2">Belongs to the SRY family.</text>
</comment>
<dbReference type="Proteomes" id="UP000288716">
    <property type="component" value="Unassembled WGS sequence"/>
</dbReference>
<name>A0A443SI70_9ACAR</name>
<keyword evidence="5" id="KW-0112">Calmodulin-binding</keyword>
<dbReference type="SUPFAM" id="SSF47095">
    <property type="entry name" value="HMG-box"/>
    <property type="match status" value="1"/>
</dbReference>
<keyword evidence="6" id="KW-0726">Sexual differentiation</keyword>
<dbReference type="AlphaFoldDB" id="A0A443SI70"/>
<gene>
    <name evidence="14" type="ORF">B4U80_08349</name>
</gene>
<feature type="DNA-binding region" description="HMG box" evidence="12">
    <location>
        <begin position="1"/>
        <end position="44"/>
    </location>
</feature>
<dbReference type="GO" id="GO:0005516">
    <property type="term" value="F:calmodulin binding"/>
    <property type="evidence" value="ECO:0007669"/>
    <property type="project" value="UniProtKB-KW"/>
</dbReference>
<protein>
    <recommendedName>
        <fullName evidence="3">Sex-determining region Y protein</fullName>
    </recommendedName>
    <alternativeName>
        <fullName evidence="10">Testis-determining factor</fullName>
    </alternativeName>
</protein>
<dbReference type="InterPro" id="IPR036910">
    <property type="entry name" value="HMG_box_dom_sf"/>
</dbReference>
<dbReference type="Pfam" id="PF00505">
    <property type="entry name" value="HMG_box"/>
    <property type="match status" value="1"/>
</dbReference>
<dbReference type="VEuPathDB" id="VectorBase:LDEU004807"/>
<dbReference type="GO" id="GO:0000122">
    <property type="term" value="P:negative regulation of transcription by RNA polymerase II"/>
    <property type="evidence" value="ECO:0007669"/>
    <property type="project" value="TreeGrafter"/>
</dbReference>
<keyword evidence="9" id="KW-0804">Transcription</keyword>
<comment type="subcellular location">
    <subcellularLocation>
        <location evidence="1">Nucleus speckle</location>
    </subcellularLocation>
</comment>
<evidence type="ECO:0000256" key="10">
    <source>
        <dbReference type="ARBA" id="ARBA00032498"/>
    </source>
</evidence>
<dbReference type="GO" id="GO:0000978">
    <property type="term" value="F:RNA polymerase II cis-regulatory region sequence-specific DNA binding"/>
    <property type="evidence" value="ECO:0007669"/>
    <property type="project" value="TreeGrafter"/>
</dbReference>
<dbReference type="InterPro" id="IPR009071">
    <property type="entry name" value="HMG_box_dom"/>
</dbReference>
<evidence type="ECO:0000256" key="4">
    <source>
        <dbReference type="ARBA" id="ARBA00022782"/>
    </source>
</evidence>
<keyword evidence="12" id="KW-0539">Nucleus</keyword>
<keyword evidence="15" id="KW-1185">Reference proteome</keyword>
<dbReference type="OrthoDB" id="8808691at2759"/>
<feature type="domain" description="HMG box" evidence="13">
    <location>
        <begin position="1"/>
        <end position="44"/>
    </location>
</feature>